<feature type="transmembrane region" description="Helical" evidence="11">
    <location>
        <begin position="788"/>
        <end position="808"/>
    </location>
</feature>
<dbReference type="InterPro" id="IPR006201">
    <property type="entry name" value="Neur_channel"/>
</dbReference>
<keyword evidence="8 11" id="KW-0406">Ion transport</keyword>
<comment type="subcellular location">
    <subcellularLocation>
        <location evidence="2">Cell membrane</location>
    </subcellularLocation>
    <subcellularLocation>
        <location evidence="1">Membrane</location>
        <topology evidence="1">Multi-pass membrane protein</topology>
    </subcellularLocation>
</comment>
<keyword evidence="5 11" id="KW-0812">Transmembrane</keyword>
<feature type="region of interest" description="Disordered" evidence="12">
    <location>
        <begin position="322"/>
        <end position="352"/>
    </location>
</feature>
<dbReference type="InterPro" id="IPR018000">
    <property type="entry name" value="Neurotransmitter_ion_chnl_CS"/>
</dbReference>
<feature type="compositionally biased region" description="Basic and acidic residues" evidence="12">
    <location>
        <begin position="322"/>
        <end position="344"/>
    </location>
</feature>
<dbReference type="FunFam" id="1.20.58.390:FF:000055">
    <property type="entry name" value="Ligand-Gated ion Channel"/>
    <property type="match status" value="1"/>
</dbReference>
<organism evidence="15 16">
    <name type="scientific">Diploscapter pachys</name>
    <dbReference type="NCBI Taxonomy" id="2018661"/>
    <lineage>
        <taxon>Eukaryota</taxon>
        <taxon>Metazoa</taxon>
        <taxon>Ecdysozoa</taxon>
        <taxon>Nematoda</taxon>
        <taxon>Chromadorea</taxon>
        <taxon>Rhabditida</taxon>
        <taxon>Rhabditina</taxon>
        <taxon>Rhabditomorpha</taxon>
        <taxon>Rhabditoidea</taxon>
        <taxon>Rhabditidae</taxon>
        <taxon>Diploscapter</taxon>
    </lineage>
</organism>
<dbReference type="GO" id="GO:0004888">
    <property type="term" value="F:transmembrane signaling receptor activity"/>
    <property type="evidence" value="ECO:0007669"/>
    <property type="project" value="InterPro"/>
</dbReference>
<dbReference type="PRINTS" id="PR00253">
    <property type="entry name" value="GABAARECEPTR"/>
</dbReference>
<evidence type="ECO:0000256" key="6">
    <source>
        <dbReference type="ARBA" id="ARBA00022729"/>
    </source>
</evidence>
<accession>A0A2A2J543</accession>
<evidence type="ECO:0000256" key="1">
    <source>
        <dbReference type="ARBA" id="ARBA00004141"/>
    </source>
</evidence>
<evidence type="ECO:0000256" key="7">
    <source>
        <dbReference type="ARBA" id="ARBA00022989"/>
    </source>
</evidence>
<dbReference type="InterPro" id="IPR006028">
    <property type="entry name" value="GABAA/Glycine_rcpt"/>
</dbReference>
<feature type="region of interest" description="Disordered" evidence="12">
    <location>
        <begin position="209"/>
        <end position="233"/>
    </location>
</feature>
<dbReference type="SUPFAM" id="SSF63712">
    <property type="entry name" value="Nicotinic receptor ligand binding domain-like"/>
    <property type="match status" value="1"/>
</dbReference>
<keyword evidence="7 11" id="KW-1133">Transmembrane helix</keyword>
<keyword evidence="16" id="KW-1185">Reference proteome</keyword>
<feature type="compositionally biased region" description="Low complexity" evidence="12">
    <location>
        <begin position="209"/>
        <end position="222"/>
    </location>
</feature>
<evidence type="ECO:0000256" key="2">
    <source>
        <dbReference type="ARBA" id="ARBA00004236"/>
    </source>
</evidence>
<comment type="similarity">
    <text evidence="11">Belongs to the ligand-gated ion channel (TC 1.A.9) family.</text>
</comment>
<dbReference type="OrthoDB" id="442503at2759"/>
<evidence type="ECO:0000313" key="15">
    <source>
        <dbReference type="EMBL" id="PAV56918.1"/>
    </source>
</evidence>
<proteinExistence type="inferred from homology"/>
<dbReference type="PROSITE" id="PS00236">
    <property type="entry name" value="NEUROTR_ION_CHANNEL"/>
    <property type="match status" value="1"/>
</dbReference>
<evidence type="ECO:0000256" key="4">
    <source>
        <dbReference type="ARBA" id="ARBA00022475"/>
    </source>
</evidence>
<dbReference type="InterPro" id="IPR036734">
    <property type="entry name" value="Neur_chan_lig-bd_sf"/>
</dbReference>
<dbReference type="PANTHER" id="PTHR18945">
    <property type="entry name" value="NEUROTRANSMITTER GATED ION CHANNEL"/>
    <property type="match status" value="1"/>
</dbReference>
<dbReference type="Pfam" id="PF02932">
    <property type="entry name" value="Neur_chan_memb"/>
    <property type="match status" value="1"/>
</dbReference>
<keyword evidence="3 11" id="KW-0813">Transport</keyword>
<evidence type="ECO:0008006" key="17">
    <source>
        <dbReference type="Google" id="ProtNLM"/>
    </source>
</evidence>
<evidence type="ECO:0000313" key="16">
    <source>
        <dbReference type="Proteomes" id="UP000218231"/>
    </source>
</evidence>
<dbReference type="STRING" id="2018661.A0A2A2J543"/>
<comment type="caution">
    <text evidence="11">Lacks conserved residue(s) required for the propagation of feature annotation.</text>
</comment>
<evidence type="ECO:0000256" key="12">
    <source>
        <dbReference type="SAM" id="MobiDB-lite"/>
    </source>
</evidence>
<keyword evidence="9 11" id="KW-0472">Membrane</keyword>
<feature type="domain" description="Neurotransmitter-gated ion-channel ligand-binding" evidence="13">
    <location>
        <begin position="460"/>
        <end position="630"/>
    </location>
</feature>
<dbReference type="InterPro" id="IPR006202">
    <property type="entry name" value="Neur_chan_lig-bd"/>
</dbReference>
<evidence type="ECO:0000256" key="5">
    <source>
        <dbReference type="ARBA" id="ARBA00022692"/>
    </source>
</evidence>
<sequence>MIQKNETEVTKSNETTTEEEFVEDFSDMSVELMEKLRKETELVDDKKRLKELGLNPEVLEEHKAVGFVFKEICGDHGRVMWFKTRDEADLIGITDESIICDPYKVELNPAAAKLKELESKINEMIANITEGMMPFPNRTFPTMSPSEATRYITEYPPSYTKEDERKDLEKQRTMPSNETRIGETTTKMTKHDVVESHTTESGIQTAIATTSEQQQTTTSDSSWPQLSTAPPLEPFYEDDALYEYVDDDGKKIEKKKKEPVLNETTVVLIHEMRDKEREAERQKELETNAIMQYDDDVYDYVDMFKRFKEKTGVWRDKRRRHGFEEEHGREKRSAEENKEKASDRGEDESETDWLNQAKHGALTETQAKEAEEVGLHLPGICSTFTPAKVDEFKSDEFDSDLDDIGPIGVNLTALEEAGVDLDALAKKLRNDTEVDDILQRTANSTKHHGGSYILPVLNKNKYDPFSAPIVFQGSAVVVRFGIYIESMSNFQTTTMDYDMDIYLLMSWRDARLVNRYDQPILVKEEEILEKIWRPDPFFANAKEAEFHEVTFLNFLMRIYSDGLVLYETRVKITPSCNLILCKYPHDKQTCDLMIKSFAYPVETVRFEWFTRRKDAIDKNPDVKLPELYIDRYEPTTCPSTRKSGEFSCLRAVFRLKRDVGFHIAQTYIPTSLALMFSWVGVWLPEEFMEGRIGVAITVLLTLSTESAGAREHLPSVSYLKAIDLWFGFITGFVFFTLLQTLFVIGFDKRSSQLKKWATKKKTDLTEELREALLEKAKRYHKTGRYLDNFCRVFYPLSFVLFLIMYYFVFTEGRQIDQFPVALQSGNSKHPKNPFTGESGLLSRNTRKQSRATFADFSPDNHWGFREELDEDQEQKEVHEQEALKSLAQELDRAETAKPVPETTLPPNPEHNGLLKDVGNVNVGFGVGVGVPGNDPVSVGTRFGLDLGASGLAGKLPIGQDIFPRQGEQISLNDYDGNKALIVPDKWRKYWNAVYTGDIKIPQYQPVKSLVGVNSGIGIG</sequence>
<gene>
    <name evidence="15" type="ORF">WR25_15761</name>
</gene>
<feature type="transmembrane region" description="Helical" evidence="11">
    <location>
        <begin position="724"/>
        <end position="746"/>
    </location>
</feature>
<dbReference type="GO" id="GO:0005886">
    <property type="term" value="C:plasma membrane"/>
    <property type="evidence" value="ECO:0007669"/>
    <property type="project" value="UniProtKB-SubCell"/>
</dbReference>
<dbReference type="AlphaFoldDB" id="A0A2A2J543"/>
<dbReference type="Pfam" id="PF02931">
    <property type="entry name" value="Neur_chan_LBD"/>
    <property type="match status" value="1"/>
</dbReference>
<keyword evidence="6" id="KW-0732">Signal</keyword>
<feature type="region of interest" description="Disordered" evidence="12">
    <location>
        <begin position="1"/>
        <end position="21"/>
    </location>
</feature>
<dbReference type="PRINTS" id="PR00252">
    <property type="entry name" value="NRIONCHANNEL"/>
</dbReference>
<name>A0A2A2J543_9BILA</name>
<feature type="domain" description="Neurotransmitter-gated ion-channel transmembrane" evidence="14">
    <location>
        <begin position="666"/>
        <end position="870"/>
    </location>
</feature>
<dbReference type="CDD" id="cd18987">
    <property type="entry name" value="LGIC_ECD_anion"/>
    <property type="match status" value="1"/>
</dbReference>
<evidence type="ECO:0000256" key="3">
    <source>
        <dbReference type="ARBA" id="ARBA00022448"/>
    </source>
</evidence>
<dbReference type="Proteomes" id="UP000218231">
    <property type="component" value="Unassembled WGS sequence"/>
</dbReference>
<keyword evidence="10 11" id="KW-0407">Ion channel</keyword>
<dbReference type="InterPro" id="IPR006029">
    <property type="entry name" value="Neurotrans-gated_channel_TM"/>
</dbReference>
<evidence type="ECO:0000256" key="8">
    <source>
        <dbReference type="ARBA" id="ARBA00023065"/>
    </source>
</evidence>
<evidence type="ECO:0000259" key="13">
    <source>
        <dbReference type="Pfam" id="PF02931"/>
    </source>
</evidence>
<feature type="compositionally biased region" description="Basic and acidic residues" evidence="12">
    <location>
        <begin position="1"/>
        <end position="11"/>
    </location>
</feature>
<dbReference type="CDD" id="cd19049">
    <property type="entry name" value="LGIC_TM_anion"/>
    <property type="match status" value="1"/>
</dbReference>
<comment type="caution">
    <text evidence="15">The sequence shown here is derived from an EMBL/GenBank/DDBJ whole genome shotgun (WGS) entry which is preliminary data.</text>
</comment>
<dbReference type="Gene3D" id="2.70.170.10">
    <property type="entry name" value="Neurotransmitter-gated ion-channel ligand-binding domain"/>
    <property type="match status" value="1"/>
</dbReference>
<dbReference type="SUPFAM" id="SSF90112">
    <property type="entry name" value="Neurotransmitter-gated ion-channel transmembrane pore"/>
    <property type="match status" value="1"/>
</dbReference>
<keyword evidence="4" id="KW-1003">Cell membrane</keyword>
<dbReference type="EMBL" id="LIAE01010670">
    <property type="protein sequence ID" value="PAV56918.1"/>
    <property type="molecule type" value="Genomic_DNA"/>
</dbReference>
<evidence type="ECO:0000259" key="14">
    <source>
        <dbReference type="Pfam" id="PF02932"/>
    </source>
</evidence>
<reference evidence="15 16" key="1">
    <citation type="journal article" date="2017" name="Curr. Biol.">
        <title>Genome architecture and evolution of a unichromosomal asexual nematode.</title>
        <authorList>
            <person name="Fradin H."/>
            <person name="Zegar C."/>
            <person name="Gutwein M."/>
            <person name="Lucas J."/>
            <person name="Kovtun M."/>
            <person name="Corcoran D."/>
            <person name="Baugh L.R."/>
            <person name="Kiontke K."/>
            <person name="Gunsalus K."/>
            <person name="Fitch D.H."/>
            <person name="Piano F."/>
        </authorList>
    </citation>
    <scope>NUCLEOTIDE SEQUENCE [LARGE SCALE GENOMIC DNA]</scope>
    <source>
        <strain evidence="15">PF1309</strain>
    </source>
</reference>
<evidence type="ECO:0000256" key="11">
    <source>
        <dbReference type="RuleBase" id="RU000687"/>
    </source>
</evidence>
<dbReference type="FunFam" id="2.70.170.10:FF:000052">
    <property type="entry name" value="Ligand-Gated ion Channel"/>
    <property type="match status" value="1"/>
</dbReference>
<dbReference type="Gene3D" id="1.20.58.390">
    <property type="entry name" value="Neurotransmitter-gated ion-channel transmembrane domain"/>
    <property type="match status" value="1"/>
</dbReference>
<dbReference type="GO" id="GO:0005230">
    <property type="term" value="F:extracellular ligand-gated monoatomic ion channel activity"/>
    <property type="evidence" value="ECO:0007669"/>
    <property type="project" value="InterPro"/>
</dbReference>
<dbReference type="InterPro" id="IPR036719">
    <property type="entry name" value="Neuro-gated_channel_TM_sf"/>
</dbReference>
<evidence type="ECO:0000256" key="10">
    <source>
        <dbReference type="ARBA" id="ARBA00023303"/>
    </source>
</evidence>
<evidence type="ECO:0000256" key="9">
    <source>
        <dbReference type="ARBA" id="ARBA00023136"/>
    </source>
</evidence>
<dbReference type="InterPro" id="IPR038050">
    <property type="entry name" value="Neuro_actylchol_rec"/>
</dbReference>
<protein>
    <recommendedName>
        <fullName evidence="17">Neurotransmitter-gated ion-channel ligand-binding domain-containing protein</fullName>
    </recommendedName>
</protein>